<proteinExistence type="predicted"/>
<dbReference type="EMBL" id="JBITYG010000008">
    <property type="protein sequence ID" value="MFI9103998.1"/>
    <property type="molecule type" value="Genomic_DNA"/>
</dbReference>
<feature type="chain" id="PRO_5045695415" description="Lipoprotein" evidence="2">
    <location>
        <begin position="22"/>
        <end position="213"/>
    </location>
</feature>
<evidence type="ECO:0008006" key="5">
    <source>
        <dbReference type="Google" id="ProtNLM"/>
    </source>
</evidence>
<keyword evidence="4" id="KW-1185">Reference proteome</keyword>
<dbReference type="Proteomes" id="UP001614394">
    <property type="component" value="Unassembled WGS sequence"/>
</dbReference>
<name>A0ABW8CD43_9ACTN</name>
<feature type="region of interest" description="Disordered" evidence="1">
    <location>
        <begin position="28"/>
        <end position="57"/>
    </location>
</feature>
<sequence length="213" mass="22624">MRVPNALAAAGIATSAVLVLASCGSSESKSPDEIAGVPTSAPSVTATPTATASAGRPTITFPPFAKNVFEGPQTGDPRKDAVLADNAQWVDAMDDAIFQGSASTRTLEFYTNGQAVEASIRYVQGYVKKGDKWAGTTRFFDRKVTFGDAGSAYVAYCADESKSYITNPKKPTEHTPTSASSYVFYNTKLTKNKQGVWQTTNVLSDRGAKQCQP</sequence>
<keyword evidence="2" id="KW-0732">Signal</keyword>
<evidence type="ECO:0000256" key="1">
    <source>
        <dbReference type="SAM" id="MobiDB-lite"/>
    </source>
</evidence>
<protein>
    <recommendedName>
        <fullName evidence="5">Lipoprotein</fullName>
    </recommendedName>
</protein>
<organism evidence="3 4">
    <name type="scientific">Streptomyces fildesensis</name>
    <dbReference type="NCBI Taxonomy" id="375757"/>
    <lineage>
        <taxon>Bacteria</taxon>
        <taxon>Bacillati</taxon>
        <taxon>Actinomycetota</taxon>
        <taxon>Actinomycetes</taxon>
        <taxon>Kitasatosporales</taxon>
        <taxon>Streptomycetaceae</taxon>
        <taxon>Streptomyces</taxon>
    </lineage>
</organism>
<evidence type="ECO:0000313" key="4">
    <source>
        <dbReference type="Proteomes" id="UP001614394"/>
    </source>
</evidence>
<comment type="caution">
    <text evidence="3">The sequence shown here is derived from an EMBL/GenBank/DDBJ whole genome shotgun (WGS) entry which is preliminary data.</text>
</comment>
<reference evidence="3 4" key="1">
    <citation type="submission" date="2024-10" db="EMBL/GenBank/DDBJ databases">
        <title>The Natural Products Discovery Center: Release of the First 8490 Sequenced Strains for Exploring Actinobacteria Biosynthetic Diversity.</title>
        <authorList>
            <person name="Kalkreuter E."/>
            <person name="Kautsar S.A."/>
            <person name="Yang D."/>
            <person name="Bader C.D."/>
            <person name="Teijaro C.N."/>
            <person name="Fluegel L."/>
            <person name="Davis C.M."/>
            <person name="Simpson J.R."/>
            <person name="Lauterbach L."/>
            <person name="Steele A.D."/>
            <person name="Gui C."/>
            <person name="Meng S."/>
            <person name="Li G."/>
            <person name="Viehrig K."/>
            <person name="Ye F."/>
            <person name="Su P."/>
            <person name="Kiefer A.F."/>
            <person name="Nichols A."/>
            <person name="Cepeda A.J."/>
            <person name="Yan W."/>
            <person name="Fan B."/>
            <person name="Jiang Y."/>
            <person name="Adhikari A."/>
            <person name="Zheng C.-J."/>
            <person name="Schuster L."/>
            <person name="Cowan T.M."/>
            <person name="Smanski M.J."/>
            <person name="Chevrette M.G."/>
            <person name="De Carvalho L.P.S."/>
            <person name="Shen B."/>
        </authorList>
    </citation>
    <scope>NUCLEOTIDE SEQUENCE [LARGE SCALE GENOMIC DNA]</scope>
    <source>
        <strain evidence="3 4">NPDC053399</strain>
    </source>
</reference>
<dbReference type="RefSeq" id="WP_399653774.1">
    <property type="nucleotide sequence ID" value="NZ_JBITYG010000008.1"/>
</dbReference>
<accession>A0ABW8CD43</accession>
<evidence type="ECO:0000313" key="3">
    <source>
        <dbReference type="EMBL" id="MFI9103998.1"/>
    </source>
</evidence>
<feature type="compositionally biased region" description="Low complexity" evidence="1">
    <location>
        <begin position="37"/>
        <end position="54"/>
    </location>
</feature>
<feature type="signal peptide" evidence="2">
    <location>
        <begin position="1"/>
        <end position="21"/>
    </location>
</feature>
<evidence type="ECO:0000256" key="2">
    <source>
        <dbReference type="SAM" id="SignalP"/>
    </source>
</evidence>
<gene>
    <name evidence="3" type="ORF">ACIGXA_26120</name>
</gene>
<dbReference type="PROSITE" id="PS51257">
    <property type="entry name" value="PROKAR_LIPOPROTEIN"/>
    <property type="match status" value="1"/>
</dbReference>